<protein>
    <submittedName>
        <fullName evidence="2">Uncharacterized protein</fullName>
    </submittedName>
</protein>
<proteinExistence type="predicted"/>
<dbReference type="PANTHER" id="PTHR34365">
    <property type="entry name" value="ENOLASE (DUF1399)"/>
    <property type="match status" value="1"/>
</dbReference>
<dbReference type="EMBL" id="BMAR01000008">
    <property type="protein sequence ID" value="GFR44539.1"/>
    <property type="molecule type" value="Genomic_DNA"/>
</dbReference>
<keyword evidence="3" id="KW-1185">Reference proteome</keyword>
<accession>A0AAD3HKD3</accession>
<feature type="compositionally biased region" description="Basic and acidic residues" evidence="1">
    <location>
        <begin position="234"/>
        <end position="244"/>
    </location>
</feature>
<evidence type="ECO:0000256" key="1">
    <source>
        <dbReference type="SAM" id="MobiDB-lite"/>
    </source>
</evidence>
<feature type="non-terminal residue" evidence="2">
    <location>
        <position position="1"/>
    </location>
</feature>
<evidence type="ECO:0000313" key="3">
    <source>
        <dbReference type="Proteomes" id="UP001054857"/>
    </source>
</evidence>
<dbReference type="PANTHER" id="PTHR34365:SF7">
    <property type="entry name" value="GLYCINE-RICH DOMAIN-CONTAINING PROTEIN 1"/>
    <property type="match status" value="1"/>
</dbReference>
<gene>
    <name evidence="2" type="ORF">Agub_g5810</name>
</gene>
<organism evidence="2 3">
    <name type="scientific">Astrephomene gubernaculifera</name>
    <dbReference type="NCBI Taxonomy" id="47775"/>
    <lineage>
        <taxon>Eukaryota</taxon>
        <taxon>Viridiplantae</taxon>
        <taxon>Chlorophyta</taxon>
        <taxon>core chlorophytes</taxon>
        <taxon>Chlorophyceae</taxon>
        <taxon>CS clade</taxon>
        <taxon>Chlamydomonadales</taxon>
        <taxon>Astrephomenaceae</taxon>
        <taxon>Astrephomene</taxon>
    </lineage>
</organism>
<comment type="caution">
    <text evidence="2">The sequence shown here is derived from an EMBL/GenBank/DDBJ whole genome shotgun (WGS) entry which is preliminary data.</text>
</comment>
<dbReference type="AlphaFoldDB" id="A0AAD3HKD3"/>
<dbReference type="Pfam" id="PF07173">
    <property type="entry name" value="GRDP-like"/>
    <property type="match status" value="1"/>
</dbReference>
<feature type="region of interest" description="Disordered" evidence="1">
    <location>
        <begin position="234"/>
        <end position="259"/>
    </location>
</feature>
<reference evidence="2 3" key="1">
    <citation type="journal article" date="2021" name="Sci. Rep.">
        <title>Genome sequencing of the multicellular alga Astrephomene provides insights into convergent evolution of germ-soma differentiation.</title>
        <authorList>
            <person name="Yamashita S."/>
            <person name="Yamamoto K."/>
            <person name="Matsuzaki R."/>
            <person name="Suzuki S."/>
            <person name="Yamaguchi H."/>
            <person name="Hirooka S."/>
            <person name="Minakuchi Y."/>
            <person name="Miyagishima S."/>
            <person name="Kawachi M."/>
            <person name="Toyoda A."/>
            <person name="Nozaki H."/>
        </authorList>
    </citation>
    <scope>NUCLEOTIDE SEQUENCE [LARGE SCALE GENOMIC DNA]</scope>
    <source>
        <strain evidence="2 3">NIES-4017</strain>
    </source>
</reference>
<dbReference type="InterPro" id="IPR009836">
    <property type="entry name" value="GRDP-like"/>
</dbReference>
<evidence type="ECO:0000313" key="2">
    <source>
        <dbReference type="EMBL" id="GFR44539.1"/>
    </source>
</evidence>
<feature type="region of interest" description="Disordered" evidence="1">
    <location>
        <begin position="117"/>
        <end position="145"/>
    </location>
</feature>
<name>A0AAD3HKD3_9CHLO</name>
<sequence>MNVSQPDKWVPDDDIQLPSALEVVEVLRLLIAADVFPRGGLYSGYYGLTAALRYEYIWLKVLKDHGSSTPPPLDVALAWFIHRQFPVNYQQVTARRCGRVLHPADGTQAFAFSSQPSEPWRKVAGPPPAWPPPAPGSEHDPTPILGRRRPMVAVQLAEAMSRCSWLLHSWLRPHYLDAAFLQRATKRYLRFLRLHAAHPDSLLVPAADMALIWHTHLGLSGRYEHTCRQLFGRGRQEAGKEKETATSPTPDAGGGGTEAEAAEGYCWRPAYLDLDRQLLEEAYGSTARLYQEVYGEPFADAYTGWIPESDPHPLTTPDISPLAFTLRAFDEEPGAAASAATAAALAAVDRQLT</sequence>
<dbReference type="Proteomes" id="UP001054857">
    <property type="component" value="Unassembled WGS sequence"/>
</dbReference>
<feature type="compositionally biased region" description="Pro residues" evidence="1">
    <location>
        <begin position="125"/>
        <end position="135"/>
    </location>
</feature>